<name>A0ACD5C4F3_9SPHI</name>
<keyword evidence="2" id="KW-1185">Reference proteome</keyword>
<dbReference type="Proteomes" id="UP001485301">
    <property type="component" value="Chromosome"/>
</dbReference>
<accession>A0ACD5C4F3</accession>
<evidence type="ECO:0000313" key="1">
    <source>
        <dbReference type="EMBL" id="WZN54555.1"/>
    </source>
</evidence>
<protein>
    <submittedName>
        <fullName evidence="1">Uncharacterized protein</fullName>
    </submittedName>
</protein>
<evidence type="ECO:0000313" key="2">
    <source>
        <dbReference type="Proteomes" id="UP001485301"/>
    </source>
</evidence>
<proteinExistence type="predicted"/>
<gene>
    <name evidence="1" type="ORF">AACH28_18180</name>
</gene>
<reference evidence="1" key="1">
    <citation type="submission" date="2024-04" db="EMBL/GenBank/DDBJ databases">
        <title>Complete genome sequence of Sphingobacterium thalpophiium BAA-1094.</title>
        <authorList>
            <person name="Adaikpoh B.I."/>
        </authorList>
    </citation>
    <scope>NUCLEOTIDE SEQUENCE</scope>
    <source>
        <strain evidence="1">BAA-1094</strain>
    </source>
</reference>
<organism evidence="1 2">
    <name type="scientific">Sphingobacterium thalpophilum</name>
    <dbReference type="NCBI Taxonomy" id="259"/>
    <lineage>
        <taxon>Bacteria</taxon>
        <taxon>Pseudomonadati</taxon>
        <taxon>Bacteroidota</taxon>
        <taxon>Sphingobacteriia</taxon>
        <taxon>Sphingobacteriales</taxon>
        <taxon>Sphingobacteriaceae</taxon>
        <taxon>Sphingobacterium</taxon>
    </lineage>
</organism>
<dbReference type="EMBL" id="CP151087">
    <property type="protein sequence ID" value="WZN54555.1"/>
    <property type="molecule type" value="Genomic_DNA"/>
</dbReference>
<sequence length="75" mass="8861">METWYSGAQVLTVKHPIAGFQYRWYDAATGFWEERGNNIFLQNIVESNVYLVRGIWDDRVSEKTKVYINTLDKID</sequence>